<evidence type="ECO:0000256" key="3">
    <source>
        <dbReference type="ARBA" id="ARBA00022980"/>
    </source>
</evidence>
<dbReference type="PROSITE" id="PS50082">
    <property type="entry name" value="WD_REPEATS_2"/>
    <property type="match status" value="2"/>
</dbReference>
<evidence type="ECO:0000256" key="5">
    <source>
        <dbReference type="SAM" id="MobiDB-lite"/>
    </source>
</evidence>
<reference evidence="6 7" key="1">
    <citation type="journal article" date="2021" name="MBio">
        <title>A New Model Trypanosomatid, Novymonas esmeraldas: Genomic Perception of Its 'Candidatus Pandoraea novymonadis' Endosymbiont.</title>
        <authorList>
            <person name="Zakharova A."/>
            <person name="Saura A."/>
            <person name="Butenko A."/>
            <person name="Podesvova L."/>
            <person name="Warmusova S."/>
            <person name="Kostygov A.Y."/>
            <person name="Nenarokova A."/>
            <person name="Lukes J."/>
            <person name="Opperdoes F.R."/>
            <person name="Yurchenko V."/>
        </authorList>
    </citation>
    <scope>NUCLEOTIDE SEQUENCE [LARGE SCALE GENOMIC DNA]</scope>
    <source>
        <strain evidence="6 7">E262AT.01</strain>
    </source>
</reference>
<feature type="repeat" description="WD" evidence="4">
    <location>
        <begin position="344"/>
        <end position="383"/>
    </location>
</feature>
<evidence type="ECO:0000313" key="7">
    <source>
        <dbReference type="Proteomes" id="UP001430356"/>
    </source>
</evidence>
<dbReference type="InterPro" id="IPR019775">
    <property type="entry name" value="WD40_repeat_CS"/>
</dbReference>
<sequence length="552" mass="56521">MRPQRTSGAFGAPGAAPGGVTGSSGSAAAARLRSPGRVSGAGRGGAGCAGGGARAGLGGLRAASPSTTRSVGRASAATLSPAAGTQRRRTSGAQSRLVGGAVRRAERDAVQEEMDALADDYFGAVASRAPGGDGGAAVSRASLRTVPADSPYHRSDARREVAAGVLRATTSWYAGPPDRDGRTFDASDSNLLCMDVLAPSAATAARAPVARTFGAAPLSAASSPLCVVGSADHGLKVFDLGSMREVKSLYTKTCGHTEWVTACRFLSDRRVLSGGMDSKLCLWADVVRGGPARCVDLLGHTGSISQVEVSESHGRATAMSASYDRTIRVWDLSGAAGGRQVGCLAGHKGPVTQFSWAEAEVLSGDRQGSVKLWDVETAQCRLTASSKRGQIGSLGHLVHPDVGHLALFGDQGGVLTALDARAPSSARPVFQDALHAGGMVTFIRTPSAAAVAAPLVVTCGADKRISVRDARRGFAEVCAIAGHDDFVYSMEVLGDLLLSGAGNGRLLVHRVETGELLYELRANAAAVREMFACPALLVAAGDDGKARVFDFA</sequence>
<dbReference type="GO" id="GO:0005840">
    <property type="term" value="C:ribosome"/>
    <property type="evidence" value="ECO:0007669"/>
    <property type="project" value="UniProtKB-KW"/>
</dbReference>
<dbReference type="EMBL" id="JAECZO010000033">
    <property type="protein sequence ID" value="KAK7194257.1"/>
    <property type="molecule type" value="Genomic_DNA"/>
</dbReference>
<evidence type="ECO:0000256" key="1">
    <source>
        <dbReference type="ARBA" id="ARBA00022574"/>
    </source>
</evidence>
<evidence type="ECO:0000256" key="4">
    <source>
        <dbReference type="PROSITE-ProRule" id="PRU00221"/>
    </source>
</evidence>
<dbReference type="SUPFAM" id="SSF50978">
    <property type="entry name" value="WD40 repeat-like"/>
    <property type="match status" value="1"/>
</dbReference>
<dbReference type="PANTHER" id="PTHR19848:SF7">
    <property type="entry name" value="F-BOX AND WD-40 DOMAIN PROTEIN 7"/>
    <property type="match status" value="1"/>
</dbReference>
<dbReference type="Gene3D" id="2.130.10.10">
    <property type="entry name" value="YVTN repeat-like/Quinoprotein amine dehydrogenase"/>
    <property type="match status" value="2"/>
</dbReference>
<keyword evidence="7" id="KW-1185">Reference proteome</keyword>
<organism evidence="6 7">
    <name type="scientific">Novymonas esmeraldas</name>
    <dbReference type="NCBI Taxonomy" id="1808958"/>
    <lineage>
        <taxon>Eukaryota</taxon>
        <taxon>Discoba</taxon>
        <taxon>Euglenozoa</taxon>
        <taxon>Kinetoplastea</taxon>
        <taxon>Metakinetoplastina</taxon>
        <taxon>Trypanosomatida</taxon>
        <taxon>Trypanosomatidae</taxon>
        <taxon>Novymonas</taxon>
    </lineage>
</organism>
<keyword evidence="1 4" id="KW-0853">WD repeat</keyword>
<name>A0AAW0ELG0_9TRYP</name>
<keyword evidence="3" id="KW-0687">Ribonucleoprotein</keyword>
<dbReference type="Pfam" id="PF00400">
    <property type="entry name" value="WD40"/>
    <property type="match status" value="3"/>
</dbReference>
<dbReference type="AlphaFoldDB" id="A0AAW0ELG0"/>
<evidence type="ECO:0000313" key="6">
    <source>
        <dbReference type="EMBL" id="KAK7194257.1"/>
    </source>
</evidence>
<comment type="caution">
    <text evidence="6">The sequence shown here is derived from an EMBL/GenBank/DDBJ whole genome shotgun (WGS) entry which is preliminary data.</text>
</comment>
<gene>
    <name evidence="6" type="ORF">NESM_000340500</name>
</gene>
<protein>
    <submittedName>
        <fullName evidence="6">WD domain, G-beta repeat</fullName>
    </submittedName>
</protein>
<feature type="repeat" description="WD" evidence="4">
    <location>
        <begin position="297"/>
        <end position="333"/>
    </location>
</feature>
<proteinExistence type="predicted"/>
<dbReference type="PROSITE" id="PS00678">
    <property type="entry name" value="WD_REPEATS_1"/>
    <property type="match status" value="1"/>
</dbReference>
<keyword evidence="3" id="KW-0689">Ribosomal protein</keyword>
<dbReference type="InterPro" id="IPR001680">
    <property type="entry name" value="WD40_rpt"/>
</dbReference>
<dbReference type="SMART" id="SM00320">
    <property type="entry name" value="WD40"/>
    <property type="match status" value="6"/>
</dbReference>
<accession>A0AAW0ELG0</accession>
<dbReference type="InterPro" id="IPR015943">
    <property type="entry name" value="WD40/YVTN_repeat-like_dom_sf"/>
</dbReference>
<feature type="region of interest" description="Disordered" evidence="5">
    <location>
        <begin position="1"/>
        <end position="47"/>
    </location>
</feature>
<dbReference type="PANTHER" id="PTHR19848">
    <property type="entry name" value="WD40 REPEAT PROTEIN"/>
    <property type="match status" value="1"/>
</dbReference>
<dbReference type="PROSITE" id="PS50294">
    <property type="entry name" value="WD_REPEATS_REGION"/>
    <property type="match status" value="2"/>
</dbReference>
<dbReference type="InterPro" id="IPR036322">
    <property type="entry name" value="WD40_repeat_dom_sf"/>
</dbReference>
<feature type="compositionally biased region" description="Low complexity" evidence="5">
    <location>
        <begin position="23"/>
        <end position="37"/>
    </location>
</feature>
<feature type="region of interest" description="Disordered" evidence="5">
    <location>
        <begin position="59"/>
        <end position="101"/>
    </location>
</feature>
<keyword evidence="2" id="KW-0677">Repeat</keyword>
<evidence type="ECO:0000256" key="2">
    <source>
        <dbReference type="ARBA" id="ARBA00022737"/>
    </source>
</evidence>
<dbReference type="Proteomes" id="UP001430356">
    <property type="component" value="Unassembled WGS sequence"/>
</dbReference>